<dbReference type="Pfam" id="PF00855">
    <property type="entry name" value="PWWP"/>
    <property type="match status" value="1"/>
</dbReference>
<dbReference type="Gene3D" id="2.30.30.140">
    <property type="match status" value="1"/>
</dbReference>
<feature type="compositionally biased region" description="Acidic residues" evidence="1">
    <location>
        <begin position="249"/>
        <end position="278"/>
    </location>
</feature>
<dbReference type="Proteomes" id="UP000007264">
    <property type="component" value="Unassembled WGS sequence"/>
</dbReference>
<dbReference type="AlphaFoldDB" id="I0Z2M6"/>
<dbReference type="GeneID" id="17042896"/>
<keyword evidence="4" id="KW-1185">Reference proteome</keyword>
<feature type="compositionally biased region" description="Basic residues" evidence="1">
    <location>
        <begin position="207"/>
        <end position="222"/>
    </location>
</feature>
<dbReference type="RefSeq" id="XP_005649439.1">
    <property type="nucleotide sequence ID" value="XM_005649382.1"/>
</dbReference>
<comment type="caution">
    <text evidence="3">The sequence shown here is derived from an EMBL/GenBank/DDBJ whole genome shotgun (WGS) entry which is preliminary data.</text>
</comment>
<name>I0Z2M6_COCSC</name>
<gene>
    <name evidence="3" type="ORF">COCSUDRAFT_62304</name>
</gene>
<dbReference type="SUPFAM" id="SSF63748">
    <property type="entry name" value="Tudor/PWWP/MBT"/>
    <property type="match status" value="1"/>
</dbReference>
<feature type="region of interest" description="Disordered" evidence="1">
    <location>
        <begin position="203"/>
        <end position="281"/>
    </location>
</feature>
<feature type="compositionally biased region" description="Basic and acidic residues" evidence="1">
    <location>
        <begin position="92"/>
        <end position="111"/>
    </location>
</feature>
<proteinExistence type="predicted"/>
<feature type="region of interest" description="Disordered" evidence="1">
    <location>
        <begin position="369"/>
        <end position="419"/>
    </location>
</feature>
<dbReference type="InterPro" id="IPR000313">
    <property type="entry name" value="PWWP_dom"/>
</dbReference>
<evidence type="ECO:0000259" key="2">
    <source>
        <dbReference type="PROSITE" id="PS50812"/>
    </source>
</evidence>
<evidence type="ECO:0000313" key="3">
    <source>
        <dbReference type="EMBL" id="EIE24895.1"/>
    </source>
</evidence>
<dbReference type="PROSITE" id="PS50812">
    <property type="entry name" value="PWWP"/>
    <property type="match status" value="1"/>
</dbReference>
<dbReference type="eggNOG" id="ENOG502RREV">
    <property type="taxonomic scope" value="Eukaryota"/>
</dbReference>
<organism evidence="3 4">
    <name type="scientific">Coccomyxa subellipsoidea (strain C-169)</name>
    <name type="common">Green microalga</name>
    <dbReference type="NCBI Taxonomy" id="574566"/>
    <lineage>
        <taxon>Eukaryota</taxon>
        <taxon>Viridiplantae</taxon>
        <taxon>Chlorophyta</taxon>
        <taxon>core chlorophytes</taxon>
        <taxon>Trebouxiophyceae</taxon>
        <taxon>Trebouxiophyceae incertae sedis</taxon>
        <taxon>Coccomyxaceae</taxon>
        <taxon>Coccomyxa</taxon>
        <taxon>Coccomyxa subellipsoidea</taxon>
    </lineage>
</organism>
<dbReference type="PANTHER" id="PTHR10688:SF5">
    <property type="entry name" value="PWWP DOMAIN-CONTAINING PROTEIN 1-RELATED"/>
    <property type="match status" value="1"/>
</dbReference>
<dbReference type="OrthoDB" id="568356at2759"/>
<dbReference type="SMART" id="SM00293">
    <property type="entry name" value="PWWP"/>
    <property type="match status" value="1"/>
</dbReference>
<dbReference type="EMBL" id="AGSI01000005">
    <property type="protein sequence ID" value="EIE24895.1"/>
    <property type="molecule type" value="Genomic_DNA"/>
</dbReference>
<feature type="domain" description="PWWP" evidence="2">
    <location>
        <begin position="8"/>
        <end position="69"/>
    </location>
</feature>
<feature type="compositionally biased region" description="Basic and acidic residues" evidence="1">
    <location>
        <begin position="404"/>
        <end position="419"/>
    </location>
</feature>
<evidence type="ECO:0000256" key="1">
    <source>
        <dbReference type="SAM" id="MobiDB-lite"/>
    </source>
</evidence>
<dbReference type="KEGG" id="csl:COCSUDRAFT_62304"/>
<reference evidence="3 4" key="1">
    <citation type="journal article" date="2012" name="Genome Biol.">
        <title>The genome of the polar eukaryotic microalga coccomyxa subellipsoidea reveals traits of cold adaptation.</title>
        <authorList>
            <person name="Blanc G."/>
            <person name="Agarkova I."/>
            <person name="Grimwood J."/>
            <person name="Kuo A."/>
            <person name="Brueggeman A."/>
            <person name="Dunigan D."/>
            <person name="Gurnon J."/>
            <person name="Ladunga I."/>
            <person name="Lindquist E."/>
            <person name="Lucas S."/>
            <person name="Pangilinan J."/>
            <person name="Proschold T."/>
            <person name="Salamov A."/>
            <person name="Schmutz J."/>
            <person name="Weeks D."/>
            <person name="Yamada T."/>
            <person name="Claverie J.M."/>
            <person name="Grigoriev I."/>
            <person name="Van Etten J."/>
            <person name="Lomsadze A."/>
            <person name="Borodovsky M."/>
        </authorList>
    </citation>
    <scope>NUCLEOTIDE SEQUENCE [LARGE SCALE GENOMIC DNA]</scope>
    <source>
        <strain evidence="3 4">C-169</strain>
    </source>
</reference>
<dbReference type="CDD" id="cd05162">
    <property type="entry name" value="PWWP"/>
    <property type="match status" value="1"/>
</dbReference>
<feature type="region of interest" description="Disordered" evidence="1">
    <location>
        <begin position="92"/>
        <end position="153"/>
    </location>
</feature>
<dbReference type="InterPro" id="IPR052657">
    <property type="entry name" value="PDP_family_Arabidopsis"/>
</dbReference>
<dbReference type="PANTHER" id="PTHR10688">
    <property type="entry name" value="PWWP DOMAIN-CONTAINING PROTEIN"/>
    <property type="match status" value="1"/>
</dbReference>
<accession>I0Z2M6</accession>
<feature type="compositionally biased region" description="Low complexity" evidence="1">
    <location>
        <begin position="113"/>
        <end position="122"/>
    </location>
</feature>
<sequence>MEDQEWKVGDLVWTRVPGYPWWPGQVMDPEQAREEVRRKQRDGSFLVCFLGDNEYGWYRPDSLVPFQEHHAEKLCQKSAKTNKKYIKAVEEAQEIQDRRSGKQPKTDHDPIDFLDPSTFPSSDSDDEHSGDTPLTTKADLRPAPLDKEDAERVPPDQALHYLQAAARGDTSAVSKMGRDSGILCRQVLFSLMVKHLVVEHGRASYAQKKRRRERQLQKHVGKEKKQKEQEAKAVAREGSGDTKVVPQESAEEAPYDGDEAEPTDEDVKEPSEDEEDADGPNMQELQGVVLRTKPAKAVQFLRELAPDYVPGAKSLRHASSHVTEAAAILRYREKVYQGSARNKQHGGIAVGDALLDALASPGLRVAAKQRAAVPGRDRATAADATAGEEARGRGGKRKQGVHVDLPDVSKEGRRVTGLP</sequence>
<protein>
    <recommendedName>
        <fullName evidence="2">PWWP domain-containing protein</fullName>
    </recommendedName>
</protein>
<evidence type="ECO:0000313" key="4">
    <source>
        <dbReference type="Proteomes" id="UP000007264"/>
    </source>
</evidence>
<feature type="compositionally biased region" description="Basic and acidic residues" evidence="1">
    <location>
        <begin position="223"/>
        <end position="240"/>
    </location>
</feature>
<feature type="compositionally biased region" description="Basic and acidic residues" evidence="1">
    <location>
        <begin position="138"/>
        <end position="153"/>
    </location>
</feature>